<evidence type="ECO:0000256" key="5">
    <source>
        <dbReference type="ARBA" id="ARBA00023136"/>
    </source>
</evidence>
<dbReference type="Proteomes" id="UP000638848">
    <property type="component" value="Unassembled WGS sequence"/>
</dbReference>
<dbReference type="EMBL" id="BMEQ01000005">
    <property type="protein sequence ID" value="GGG52851.1"/>
    <property type="molecule type" value="Genomic_DNA"/>
</dbReference>
<feature type="transmembrane region" description="Helical" evidence="7">
    <location>
        <begin position="110"/>
        <end position="126"/>
    </location>
</feature>
<evidence type="ECO:0000313" key="10">
    <source>
        <dbReference type="Proteomes" id="UP000638848"/>
    </source>
</evidence>
<dbReference type="GO" id="GO:0016020">
    <property type="term" value="C:membrane"/>
    <property type="evidence" value="ECO:0007669"/>
    <property type="project" value="UniProtKB-SubCell"/>
</dbReference>
<evidence type="ECO:0000256" key="3">
    <source>
        <dbReference type="ARBA" id="ARBA00022692"/>
    </source>
</evidence>
<dbReference type="GO" id="GO:0033013">
    <property type="term" value="P:tetrapyrrole metabolic process"/>
    <property type="evidence" value="ECO:0007669"/>
    <property type="project" value="UniProtKB-ARBA"/>
</dbReference>
<keyword evidence="4 7" id="KW-1133">Transmembrane helix</keyword>
<sequence length="185" mass="19549">MFGTYLLKTSAQTAAAAAAGSAATATGTGSAWYRALRKPSIQPPAEVFPVVWTLLYADIAVTSAAVLTALERRTRPGLHRGSGQVRTIRPPRPGRTPSEAARQHRGYRRALALNLALNGGWSWVFFTKHDTALATATAAALTVSSADLARRAGRTTPVLGAALLPYAGWCAFATVLSARIHRLNA</sequence>
<feature type="signal peptide" evidence="8">
    <location>
        <begin position="1"/>
        <end position="16"/>
    </location>
</feature>
<name>A0A917GNN8_9MICC</name>
<reference evidence="9" key="1">
    <citation type="journal article" date="2014" name="Int. J. Syst. Evol. Microbiol.">
        <title>Complete genome sequence of Corynebacterium casei LMG S-19264T (=DSM 44701T), isolated from a smear-ripened cheese.</title>
        <authorList>
            <consortium name="US DOE Joint Genome Institute (JGI-PGF)"/>
            <person name="Walter F."/>
            <person name="Albersmeier A."/>
            <person name="Kalinowski J."/>
            <person name="Ruckert C."/>
        </authorList>
    </citation>
    <scope>NUCLEOTIDE SEQUENCE</scope>
    <source>
        <strain evidence="9">CGMCC 1.12187</strain>
    </source>
</reference>
<dbReference type="Gene3D" id="1.20.1260.100">
    <property type="entry name" value="TspO/MBR protein"/>
    <property type="match status" value="1"/>
</dbReference>
<dbReference type="PANTHER" id="PTHR10057">
    <property type="entry name" value="PERIPHERAL-TYPE BENZODIAZEPINE RECEPTOR"/>
    <property type="match status" value="1"/>
</dbReference>
<evidence type="ECO:0000256" key="1">
    <source>
        <dbReference type="ARBA" id="ARBA00004141"/>
    </source>
</evidence>
<feature type="transmembrane region" description="Helical" evidence="7">
    <location>
        <begin position="161"/>
        <end position="180"/>
    </location>
</feature>
<evidence type="ECO:0000256" key="2">
    <source>
        <dbReference type="ARBA" id="ARBA00007524"/>
    </source>
</evidence>
<comment type="similarity">
    <text evidence="2">Belongs to the TspO/BZRP family.</text>
</comment>
<dbReference type="PIRSF" id="PIRSF005859">
    <property type="entry name" value="PBR"/>
    <property type="match status" value="1"/>
</dbReference>
<evidence type="ECO:0000256" key="4">
    <source>
        <dbReference type="ARBA" id="ARBA00022989"/>
    </source>
</evidence>
<comment type="subcellular location">
    <subcellularLocation>
        <location evidence="1">Membrane</location>
        <topology evidence="1">Multi-pass membrane protein</topology>
    </subcellularLocation>
</comment>
<dbReference type="CDD" id="cd15904">
    <property type="entry name" value="TSPO_MBR"/>
    <property type="match status" value="1"/>
</dbReference>
<gene>
    <name evidence="9" type="ORF">GCM10011374_14570</name>
</gene>
<protein>
    <submittedName>
        <fullName evidence="9">Tryptophan-rich sensory protein</fullName>
    </submittedName>
</protein>
<dbReference type="FunFam" id="1.20.1260.100:FF:000001">
    <property type="entry name" value="translocator protein 2"/>
    <property type="match status" value="1"/>
</dbReference>
<dbReference type="InterPro" id="IPR004307">
    <property type="entry name" value="TspO_MBR"/>
</dbReference>
<proteinExistence type="inferred from homology"/>
<dbReference type="PANTHER" id="PTHR10057:SF0">
    <property type="entry name" value="TRANSLOCATOR PROTEIN"/>
    <property type="match status" value="1"/>
</dbReference>
<accession>A0A917GNN8</accession>
<keyword evidence="10" id="KW-1185">Reference proteome</keyword>
<evidence type="ECO:0000313" key="9">
    <source>
        <dbReference type="EMBL" id="GGG52851.1"/>
    </source>
</evidence>
<organism evidence="9 10">
    <name type="scientific">Kocuria dechangensis</name>
    <dbReference type="NCBI Taxonomy" id="1176249"/>
    <lineage>
        <taxon>Bacteria</taxon>
        <taxon>Bacillati</taxon>
        <taxon>Actinomycetota</taxon>
        <taxon>Actinomycetes</taxon>
        <taxon>Micrococcales</taxon>
        <taxon>Micrococcaceae</taxon>
        <taxon>Kocuria</taxon>
    </lineage>
</organism>
<keyword evidence="3 7" id="KW-0812">Transmembrane</keyword>
<comment type="caution">
    <text evidence="9">The sequence shown here is derived from an EMBL/GenBank/DDBJ whole genome shotgun (WGS) entry which is preliminary data.</text>
</comment>
<dbReference type="RefSeq" id="WP_188535695.1">
    <property type="nucleotide sequence ID" value="NZ_BMEQ01000005.1"/>
</dbReference>
<dbReference type="AlphaFoldDB" id="A0A917GNN8"/>
<dbReference type="Pfam" id="PF03073">
    <property type="entry name" value="TspO_MBR"/>
    <property type="match status" value="1"/>
</dbReference>
<feature type="region of interest" description="Disordered" evidence="6">
    <location>
        <begin position="77"/>
        <end position="103"/>
    </location>
</feature>
<evidence type="ECO:0000256" key="6">
    <source>
        <dbReference type="SAM" id="MobiDB-lite"/>
    </source>
</evidence>
<dbReference type="InterPro" id="IPR038330">
    <property type="entry name" value="TspO/MBR-related_sf"/>
</dbReference>
<feature type="transmembrane region" description="Helical" evidence="7">
    <location>
        <begin position="49"/>
        <end position="70"/>
    </location>
</feature>
<feature type="chain" id="PRO_5039072036" evidence="8">
    <location>
        <begin position="17"/>
        <end position="185"/>
    </location>
</feature>
<reference evidence="9" key="2">
    <citation type="submission" date="2020-09" db="EMBL/GenBank/DDBJ databases">
        <authorList>
            <person name="Sun Q."/>
            <person name="Zhou Y."/>
        </authorList>
    </citation>
    <scope>NUCLEOTIDE SEQUENCE</scope>
    <source>
        <strain evidence="9">CGMCC 1.12187</strain>
    </source>
</reference>
<keyword evidence="8" id="KW-0732">Signal</keyword>
<evidence type="ECO:0000256" key="8">
    <source>
        <dbReference type="SAM" id="SignalP"/>
    </source>
</evidence>
<evidence type="ECO:0000256" key="7">
    <source>
        <dbReference type="SAM" id="Phobius"/>
    </source>
</evidence>
<keyword evidence="5 7" id="KW-0472">Membrane</keyword>